<sequence length="119" mass="13660">MEILSEQELHNWAMNIVGHDLEEQGYEFLAVNSKLKKNPQFVALKKGQLSFVIVRAVSFPNDPTQYDRRLIQKIKTHAEKYKAKTLYAGVGLLNADDPTKPVAKNQDYKINYYGFQEIG</sequence>
<evidence type="ECO:0000313" key="2">
    <source>
        <dbReference type="Proteomes" id="UP000553034"/>
    </source>
</evidence>
<gene>
    <name evidence="1" type="ORF">GGR32_001307</name>
</gene>
<accession>A0A840EU76</accession>
<dbReference type="AlphaFoldDB" id="A0A840EU76"/>
<protein>
    <recommendedName>
        <fullName evidence="3">Na(+)-translocating NADH-quinone reductase subunit F</fullName>
    </recommendedName>
</protein>
<comment type="caution">
    <text evidence="1">The sequence shown here is derived from an EMBL/GenBank/DDBJ whole genome shotgun (WGS) entry which is preliminary data.</text>
</comment>
<proteinExistence type="predicted"/>
<dbReference type="Proteomes" id="UP000553034">
    <property type="component" value="Unassembled WGS sequence"/>
</dbReference>
<reference evidence="1 2" key="1">
    <citation type="submission" date="2020-08" db="EMBL/GenBank/DDBJ databases">
        <title>Genomic Encyclopedia of Type Strains, Phase IV (KMG-IV): sequencing the most valuable type-strain genomes for metagenomic binning, comparative biology and taxonomic classification.</title>
        <authorList>
            <person name="Goeker M."/>
        </authorList>
    </citation>
    <scope>NUCLEOTIDE SEQUENCE [LARGE SCALE GENOMIC DNA]</scope>
    <source>
        <strain evidence="1 2">DSM 29568</strain>
    </source>
</reference>
<evidence type="ECO:0008006" key="3">
    <source>
        <dbReference type="Google" id="ProtNLM"/>
    </source>
</evidence>
<organism evidence="1 2">
    <name type="scientific">Mesonia hippocampi</name>
    <dbReference type="NCBI Taxonomy" id="1628250"/>
    <lineage>
        <taxon>Bacteria</taxon>
        <taxon>Pseudomonadati</taxon>
        <taxon>Bacteroidota</taxon>
        <taxon>Flavobacteriia</taxon>
        <taxon>Flavobacteriales</taxon>
        <taxon>Flavobacteriaceae</taxon>
        <taxon>Mesonia</taxon>
    </lineage>
</organism>
<dbReference type="RefSeq" id="WP_183477367.1">
    <property type="nucleotide sequence ID" value="NZ_JACIFO010000004.1"/>
</dbReference>
<name>A0A840EU76_9FLAO</name>
<evidence type="ECO:0000313" key="1">
    <source>
        <dbReference type="EMBL" id="MBB4119016.1"/>
    </source>
</evidence>
<dbReference type="EMBL" id="JACIFO010000004">
    <property type="protein sequence ID" value="MBB4119016.1"/>
    <property type="molecule type" value="Genomic_DNA"/>
</dbReference>
<keyword evidence="2" id="KW-1185">Reference proteome</keyword>